<sequence>MVGRAVERRDPSAELGEQRHAVSDAAGEHPGVAGAQRKRRLDHGLHGLPAAGWVGDDGRRQRRLHGPGRREGVHGDVVDIELLGRAGDDAIEERFGAAVCAATAHGGRCSGDRGRARCGLNRGDREDPPGATLTHSRDHGLGERPERPDVHVDGALEEVARQIGERDRGISSAELARRCGGVHEHIGDSSCAAGHIGHELTLVRGRIGDVGAHDDGRLVRDAANHLDGLVERAGQIGAAVVPASDQCDCCALGRKSHGDRLPDAPAGTGDQRHAPFGLSRHRWLPRLGRASM</sequence>
<evidence type="ECO:0000256" key="1">
    <source>
        <dbReference type="SAM" id="MobiDB-lite"/>
    </source>
</evidence>
<gene>
    <name evidence="2" type="ORF">UFOPK3543_03135</name>
</gene>
<dbReference type="AlphaFoldDB" id="A0A6J7J7I7"/>
<accession>A0A6J7J7I7</accession>
<proteinExistence type="predicted"/>
<feature type="region of interest" description="Disordered" evidence="1">
    <location>
        <begin position="1"/>
        <end position="36"/>
    </location>
</feature>
<evidence type="ECO:0000313" key="2">
    <source>
        <dbReference type="EMBL" id="CAB4939026.1"/>
    </source>
</evidence>
<name>A0A6J7J7I7_9ZZZZ</name>
<organism evidence="2">
    <name type="scientific">freshwater metagenome</name>
    <dbReference type="NCBI Taxonomy" id="449393"/>
    <lineage>
        <taxon>unclassified sequences</taxon>
        <taxon>metagenomes</taxon>
        <taxon>ecological metagenomes</taxon>
    </lineage>
</organism>
<feature type="compositionally biased region" description="Basic and acidic residues" evidence="1">
    <location>
        <begin position="1"/>
        <end position="22"/>
    </location>
</feature>
<feature type="compositionally biased region" description="Basic and acidic residues" evidence="1">
    <location>
        <begin position="135"/>
        <end position="148"/>
    </location>
</feature>
<dbReference type="EMBL" id="CAFBMH010000209">
    <property type="protein sequence ID" value="CAB4939026.1"/>
    <property type="molecule type" value="Genomic_DNA"/>
</dbReference>
<feature type="region of interest" description="Disordered" evidence="1">
    <location>
        <begin position="120"/>
        <end position="148"/>
    </location>
</feature>
<protein>
    <submittedName>
        <fullName evidence="2">Unannotated protein</fullName>
    </submittedName>
</protein>
<reference evidence="2" key="1">
    <citation type="submission" date="2020-05" db="EMBL/GenBank/DDBJ databases">
        <authorList>
            <person name="Chiriac C."/>
            <person name="Salcher M."/>
            <person name="Ghai R."/>
            <person name="Kavagutti S V."/>
        </authorList>
    </citation>
    <scope>NUCLEOTIDE SEQUENCE</scope>
</reference>
<feature type="region of interest" description="Disordered" evidence="1">
    <location>
        <begin position="48"/>
        <end position="72"/>
    </location>
</feature>